<keyword evidence="2" id="KW-1185">Reference proteome</keyword>
<sequence length="87" mass="10337">MRITDVLILGRAELDLLCDEYVGCRVARLSPSYSLIQQYRITIEAEDEDSYYNFLLDNCMATSSHNFYYRVRLDKAFSEKIRRRKTL</sequence>
<evidence type="ECO:0000313" key="1">
    <source>
        <dbReference type="EMBL" id="MBJ6801578.1"/>
    </source>
</evidence>
<reference evidence="1 2" key="1">
    <citation type="submission" date="2020-12" db="EMBL/GenBank/DDBJ databases">
        <title>Geomonas sp. Red259, isolated from paddy soil.</title>
        <authorList>
            <person name="Xu Z."/>
            <person name="Zhang Z."/>
            <person name="Masuda Y."/>
            <person name="Itoh H."/>
            <person name="Senoo K."/>
        </authorList>
    </citation>
    <scope>NUCLEOTIDE SEQUENCE [LARGE SCALE GENOMIC DNA]</scope>
    <source>
        <strain evidence="1 2">Red259</strain>
    </source>
</reference>
<dbReference type="RefSeq" id="WP_199396073.1">
    <property type="nucleotide sequence ID" value="NZ_JAEMHK010000012.1"/>
</dbReference>
<dbReference type="Proteomes" id="UP000641025">
    <property type="component" value="Unassembled WGS sequence"/>
</dbReference>
<evidence type="ECO:0000313" key="2">
    <source>
        <dbReference type="Proteomes" id="UP000641025"/>
    </source>
</evidence>
<name>A0ABS0YUM8_9BACT</name>
<organism evidence="1 2">
    <name type="scientific">Geomonas propionica</name>
    <dbReference type="NCBI Taxonomy" id="2798582"/>
    <lineage>
        <taxon>Bacteria</taxon>
        <taxon>Pseudomonadati</taxon>
        <taxon>Thermodesulfobacteriota</taxon>
        <taxon>Desulfuromonadia</taxon>
        <taxon>Geobacterales</taxon>
        <taxon>Geobacteraceae</taxon>
        <taxon>Geomonas</taxon>
    </lineage>
</organism>
<accession>A0ABS0YUM8</accession>
<comment type="caution">
    <text evidence="1">The sequence shown here is derived from an EMBL/GenBank/DDBJ whole genome shotgun (WGS) entry which is preliminary data.</text>
</comment>
<dbReference type="EMBL" id="JAEMHK010000012">
    <property type="protein sequence ID" value="MBJ6801578.1"/>
    <property type="molecule type" value="Genomic_DNA"/>
</dbReference>
<proteinExistence type="predicted"/>
<gene>
    <name evidence="1" type="ORF">JFN90_15715</name>
</gene>
<protein>
    <submittedName>
        <fullName evidence="1">Uncharacterized protein</fullName>
    </submittedName>
</protein>